<accession>A0A396GBA7</accession>
<dbReference type="Proteomes" id="UP000265566">
    <property type="component" value="Chromosome 8"/>
</dbReference>
<gene>
    <name evidence="1" type="ORF">MtrunA17_Chr8g0335701</name>
</gene>
<evidence type="ECO:0000313" key="1">
    <source>
        <dbReference type="EMBL" id="RHN38670.1"/>
    </source>
</evidence>
<dbReference type="Gramene" id="rna44629">
    <property type="protein sequence ID" value="RHN38670.1"/>
    <property type="gene ID" value="gene44629"/>
</dbReference>
<reference evidence="1" key="1">
    <citation type="journal article" date="2018" name="Nat. Plants">
        <title>Whole-genome landscape of Medicago truncatula symbiotic genes.</title>
        <authorList>
            <person name="Pecrix Y."/>
            <person name="Gamas P."/>
            <person name="Carrere S."/>
        </authorList>
    </citation>
    <scope>NUCLEOTIDE SEQUENCE</scope>
    <source>
        <tissue evidence="1">Leaves</tissue>
    </source>
</reference>
<protein>
    <submittedName>
        <fullName evidence="1">Uncharacterized protein</fullName>
    </submittedName>
</protein>
<dbReference type="AlphaFoldDB" id="A0A396GBA7"/>
<comment type="caution">
    <text evidence="1">The sequence shown here is derived from an EMBL/GenBank/DDBJ whole genome shotgun (WGS) entry which is preliminary data.</text>
</comment>
<sequence length="150" mass="17259">MPSIICMLGISTLQGYRSRDAWCGYEDHQHPRTMMFLPVRGLAARYPYRGHLNQLDLPGVIISMYAEHRHICSFERVNLYSGRLRYGTCKDLGLAVMTGVESVHGYIRWFYSISHPRLILADEAVPMSKSQPSRRPLMRLVLSRRESMGT</sequence>
<name>A0A396GBA7_MEDTR</name>
<organism evidence="1">
    <name type="scientific">Medicago truncatula</name>
    <name type="common">Barrel medic</name>
    <name type="synonym">Medicago tribuloides</name>
    <dbReference type="NCBI Taxonomy" id="3880"/>
    <lineage>
        <taxon>Eukaryota</taxon>
        <taxon>Viridiplantae</taxon>
        <taxon>Streptophyta</taxon>
        <taxon>Embryophyta</taxon>
        <taxon>Tracheophyta</taxon>
        <taxon>Spermatophyta</taxon>
        <taxon>Magnoliopsida</taxon>
        <taxon>eudicotyledons</taxon>
        <taxon>Gunneridae</taxon>
        <taxon>Pentapetalae</taxon>
        <taxon>rosids</taxon>
        <taxon>fabids</taxon>
        <taxon>Fabales</taxon>
        <taxon>Fabaceae</taxon>
        <taxon>Papilionoideae</taxon>
        <taxon>50 kb inversion clade</taxon>
        <taxon>NPAAA clade</taxon>
        <taxon>Hologalegina</taxon>
        <taxon>IRL clade</taxon>
        <taxon>Trifolieae</taxon>
        <taxon>Medicago</taxon>
    </lineage>
</organism>
<dbReference type="EMBL" id="PSQE01000008">
    <property type="protein sequence ID" value="RHN38670.1"/>
    <property type="molecule type" value="Genomic_DNA"/>
</dbReference>
<proteinExistence type="predicted"/>